<accession>A0A5C9AAC4</accession>
<organism evidence="4 5">
    <name type="scientific">Escherichia coli</name>
    <dbReference type="NCBI Taxonomy" id="562"/>
    <lineage>
        <taxon>Bacteria</taxon>
        <taxon>Pseudomonadati</taxon>
        <taxon>Pseudomonadota</taxon>
        <taxon>Gammaproteobacteria</taxon>
        <taxon>Enterobacterales</taxon>
        <taxon>Enterobacteriaceae</taxon>
        <taxon>Escherichia</taxon>
    </lineage>
</organism>
<reference evidence="4 5" key="1">
    <citation type="submission" date="2019-08" db="EMBL/GenBank/DDBJ databases">
        <title>Whole genome analysis of cultivated E. coli strains isolated from CD patients and healthy donors.</title>
        <authorList>
            <person name="Siniagina M.N."/>
            <person name="Markelova M.I."/>
            <person name="Laikov A.V."/>
            <person name="Boulygina E.A."/>
            <person name="Khusnutdinova D.R."/>
            <person name="Kharchenko A."/>
            <person name="Grigoryeva T.V."/>
        </authorList>
    </citation>
    <scope>NUCLEOTIDE SEQUENCE [LARGE SCALE GENOMIC DNA]</scope>
    <source>
        <strain evidence="4 5">3_77_5</strain>
    </source>
</reference>
<name>A0A5C9AAC4_ECOLX</name>
<dbReference type="EMBL" id="VSBS01002344">
    <property type="protein sequence ID" value="TXS97069.1"/>
    <property type="molecule type" value="Genomic_DNA"/>
</dbReference>
<comment type="caution">
    <text evidence="4">The sequence shown here is derived from an EMBL/GenBank/DDBJ whole genome shotgun (WGS) entry which is preliminary data.</text>
</comment>
<evidence type="ECO:0000256" key="1">
    <source>
        <dbReference type="ARBA" id="ARBA00008675"/>
    </source>
</evidence>
<evidence type="ECO:0000313" key="5">
    <source>
        <dbReference type="Proteomes" id="UP000321461"/>
    </source>
</evidence>
<dbReference type="PROSITE" id="PS51903">
    <property type="entry name" value="CLP_R"/>
    <property type="match status" value="1"/>
</dbReference>
<keyword evidence="2" id="KW-0677">Repeat</keyword>
<evidence type="ECO:0000313" key="4">
    <source>
        <dbReference type="EMBL" id="TXS97069.1"/>
    </source>
</evidence>
<protein>
    <recommendedName>
        <fullName evidence="3">Clp R domain-containing protein</fullName>
    </recommendedName>
</protein>
<dbReference type="AlphaFoldDB" id="A0A5C9AAC4"/>
<comment type="similarity">
    <text evidence="1">Belongs to the ClpA/ClpB family.</text>
</comment>
<proteinExistence type="inferred from homology"/>
<dbReference type="InterPro" id="IPR004176">
    <property type="entry name" value="Clp_R_N"/>
</dbReference>
<dbReference type="Proteomes" id="UP000321461">
    <property type="component" value="Unassembled WGS sequence"/>
</dbReference>
<gene>
    <name evidence="4" type="ORF">FWK02_35175</name>
</gene>
<evidence type="ECO:0000259" key="3">
    <source>
        <dbReference type="PROSITE" id="PS51903"/>
    </source>
</evidence>
<feature type="non-terminal residue" evidence="4">
    <location>
        <position position="155"/>
    </location>
</feature>
<evidence type="ECO:0000256" key="2">
    <source>
        <dbReference type="PROSITE-ProRule" id="PRU01251"/>
    </source>
</evidence>
<sequence length="155" mass="16479">MRLDRLTNKFQLALADAQSLALGHDNQFIEPLHLMSALLNQEGGSVSPLLTSAGINAGQLRTDINQALNRLPQVEGTGGDVQPSQDLVRVLNLCDKLAQKRGDNFISSELFVLAALESRGTLADILKAAGATTANITQAIEQMRGGESVNDQGAE</sequence>
<dbReference type="Gene3D" id="1.10.1780.10">
    <property type="entry name" value="Clp, N-terminal domain"/>
    <property type="match status" value="1"/>
</dbReference>
<dbReference type="Pfam" id="PF02861">
    <property type="entry name" value="Clp_N"/>
    <property type="match status" value="1"/>
</dbReference>
<feature type="domain" description="Clp R" evidence="3">
    <location>
        <begin position="3"/>
        <end position="146"/>
    </location>
</feature>
<dbReference type="InterPro" id="IPR036628">
    <property type="entry name" value="Clp_N_dom_sf"/>
</dbReference>
<dbReference type="SUPFAM" id="SSF81923">
    <property type="entry name" value="Double Clp-N motif"/>
    <property type="match status" value="1"/>
</dbReference>
<dbReference type="FunFam" id="1.10.1780.10:FF:000003">
    <property type="entry name" value="ATP-dependent chaperone ClpB"/>
    <property type="match status" value="1"/>
</dbReference>